<organism evidence="4 5">
    <name type="scientific">Galbibacter pacificus</name>
    <dbReference type="NCBI Taxonomy" id="2996052"/>
    <lineage>
        <taxon>Bacteria</taxon>
        <taxon>Pseudomonadati</taxon>
        <taxon>Bacteroidota</taxon>
        <taxon>Flavobacteriia</taxon>
        <taxon>Flavobacteriales</taxon>
        <taxon>Flavobacteriaceae</taxon>
        <taxon>Galbibacter</taxon>
    </lineage>
</organism>
<gene>
    <name evidence="4" type="ORF">OSR52_05605</name>
</gene>
<evidence type="ECO:0000256" key="1">
    <source>
        <dbReference type="ARBA" id="ARBA00006432"/>
    </source>
</evidence>
<dbReference type="EMBL" id="JAPMUA010000002">
    <property type="protein sequence ID" value="MDG3585338.1"/>
    <property type="molecule type" value="Genomic_DNA"/>
</dbReference>
<dbReference type="Gene3D" id="3.40.50.12780">
    <property type="entry name" value="N-terminal domain of ligase-like"/>
    <property type="match status" value="1"/>
</dbReference>
<evidence type="ECO:0000313" key="5">
    <source>
        <dbReference type="Proteomes" id="UP001153642"/>
    </source>
</evidence>
<dbReference type="PANTHER" id="PTHR43201:SF5">
    <property type="entry name" value="MEDIUM-CHAIN ACYL-COA LIGASE ACSF2, MITOCHONDRIAL"/>
    <property type="match status" value="1"/>
</dbReference>
<protein>
    <submittedName>
        <fullName evidence="4">AMP-binding protein</fullName>
    </submittedName>
</protein>
<dbReference type="Pfam" id="PF00501">
    <property type="entry name" value="AMP-binding"/>
    <property type="match status" value="1"/>
</dbReference>
<keyword evidence="2" id="KW-0436">Ligase</keyword>
<dbReference type="RefSeq" id="WP_277899392.1">
    <property type="nucleotide sequence ID" value="NZ_JAPMUA010000002.1"/>
</dbReference>
<accession>A0ABT6FQ05</accession>
<dbReference type="Gene3D" id="3.30.300.30">
    <property type="match status" value="1"/>
</dbReference>
<dbReference type="PANTHER" id="PTHR43201">
    <property type="entry name" value="ACYL-COA SYNTHETASE"/>
    <property type="match status" value="1"/>
</dbReference>
<sequence>MDNIPSFDKVHLKFKLNGTYYDREDLKEVAYSFVKEGEPYEQSIGDFLMDWLNDKDHLYVRTSGSTGTPKHIRLQKQFMVNSAIASGDFFGISVGDTALHCLPAEYIAGKMMLVRAMILGLEIDLVAPSLNPMREIDSNYHFSAMIPLQVYNSLPKLNQIKQLIVGGAPVTKELIEAVQEKHTNVYETYGMTETVTHIAAKQINNFRNKEEIEEAHFKILPNITIGLDQRGCLVIDAPNIAEETIVTNDLVELINANEFDWKGRYDNIINSGGIKLIPEQLEKKMAGIIEQRFFVYGIADKELGEKLVLVVEGHKDDTLQETLKKSKTLKKHECPKEIYFTDAFVETENGKVIREASLNKITM</sequence>
<evidence type="ECO:0000313" key="4">
    <source>
        <dbReference type="EMBL" id="MDG3585338.1"/>
    </source>
</evidence>
<proteinExistence type="inferred from homology"/>
<dbReference type="InterPro" id="IPR042099">
    <property type="entry name" value="ANL_N_sf"/>
</dbReference>
<dbReference type="Proteomes" id="UP001153642">
    <property type="component" value="Unassembled WGS sequence"/>
</dbReference>
<feature type="domain" description="AMP-dependent synthetase/ligase" evidence="3">
    <location>
        <begin position="62"/>
        <end position="200"/>
    </location>
</feature>
<evidence type="ECO:0000259" key="3">
    <source>
        <dbReference type="Pfam" id="PF00501"/>
    </source>
</evidence>
<keyword evidence="5" id="KW-1185">Reference proteome</keyword>
<name>A0ABT6FQ05_9FLAO</name>
<dbReference type="InterPro" id="IPR000873">
    <property type="entry name" value="AMP-dep_synth/lig_dom"/>
</dbReference>
<dbReference type="SUPFAM" id="SSF56801">
    <property type="entry name" value="Acetyl-CoA synthetase-like"/>
    <property type="match status" value="1"/>
</dbReference>
<dbReference type="InterPro" id="IPR045851">
    <property type="entry name" value="AMP-bd_C_sf"/>
</dbReference>
<evidence type="ECO:0000256" key="2">
    <source>
        <dbReference type="ARBA" id="ARBA00022598"/>
    </source>
</evidence>
<comment type="caution">
    <text evidence="4">The sequence shown here is derived from an EMBL/GenBank/DDBJ whole genome shotgun (WGS) entry which is preliminary data.</text>
</comment>
<reference evidence="4" key="1">
    <citation type="submission" date="2022-11" db="EMBL/GenBank/DDBJ databases">
        <title>High-quality draft genome sequence of Galbibacter sp. strain CMA-7.</title>
        <authorList>
            <person name="Wei L."/>
            <person name="Dong C."/>
            <person name="Shao Z."/>
        </authorList>
    </citation>
    <scope>NUCLEOTIDE SEQUENCE</scope>
    <source>
        <strain evidence="4">CMA-7</strain>
    </source>
</reference>
<comment type="similarity">
    <text evidence="1">Belongs to the ATP-dependent AMP-binding enzyme family.</text>
</comment>